<evidence type="ECO:0000256" key="3">
    <source>
        <dbReference type="RuleBase" id="RU361155"/>
    </source>
</evidence>
<comment type="caution">
    <text evidence="5">The sequence shown here is derived from an EMBL/GenBank/DDBJ whole genome shotgun (WGS) entry which is preliminary data.</text>
</comment>
<dbReference type="Gene3D" id="3.40.50.300">
    <property type="entry name" value="P-loop containing nucleotide triphosphate hydrolases"/>
    <property type="match status" value="1"/>
</dbReference>
<comment type="similarity">
    <text evidence="1 3">Belongs to the sulfotransferase 1 family.</text>
</comment>
<dbReference type="SUPFAM" id="SSF52540">
    <property type="entry name" value="P-loop containing nucleoside triphosphate hydrolases"/>
    <property type="match status" value="1"/>
</dbReference>
<evidence type="ECO:0000313" key="6">
    <source>
        <dbReference type="Proteomes" id="UP001630127"/>
    </source>
</evidence>
<feature type="domain" description="Sulfotransferase" evidence="4">
    <location>
        <begin position="70"/>
        <end position="330"/>
    </location>
</feature>
<dbReference type="EMBL" id="JBJUIK010000012">
    <property type="protein sequence ID" value="KAL3510995.1"/>
    <property type="molecule type" value="Genomic_DNA"/>
</dbReference>
<dbReference type="InterPro" id="IPR027417">
    <property type="entry name" value="P-loop_NTPase"/>
</dbReference>
<evidence type="ECO:0000259" key="4">
    <source>
        <dbReference type="Pfam" id="PF00685"/>
    </source>
</evidence>
<dbReference type="EC" id="2.8.2.-" evidence="3"/>
<gene>
    <name evidence="5" type="ORF">ACH5RR_030396</name>
</gene>
<keyword evidence="2 3" id="KW-0808">Transferase</keyword>
<organism evidence="5 6">
    <name type="scientific">Cinchona calisaya</name>
    <dbReference type="NCBI Taxonomy" id="153742"/>
    <lineage>
        <taxon>Eukaryota</taxon>
        <taxon>Viridiplantae</taxon>
        <taxon>Streptophyta</taxon>
        <taxon>Embryophyta</taxon>
        <taxon>Tracheophyta</taxon>
        <taxon>Spermatophyta</taxon>
        <taxon>Magnoliopsida</taxon>
        <taxon>eudicotyledons</taxon>
        <taxon>Gunneridae</taxon>
        <taxon>Pentapetalae</taxon>
        <taxon>asterids</taxon>
        <taxon>lamiids</taxon>
        <taxon>Gentianales</taxon>
        <taxon>Rubiaceae</taxon>
        <taxon>Cinchonoideae</taxon>
        <taxon>Cinchoneae</taxon>
        <taxon>Cinchona</taxon>
    </lineage>
</organism>
<sequence length="333" mass="38985">MSKQDYSSPPPWIAIEDEVPQEWRNNVLSKLPREKGWGEPYLYQYQGFWYQAFLFHNVLRCQKHFQAQNTDLIVASTPKSGTTWLKSLAFALLYRKSYPPNDNQHPLLSKNSHDLVPFLELDIDFDNPRPDHLSFYSSPRLFSSHLPYQSMPKSVKESSCKLIYICRNPKDAFISLWHYTNKLRAPEMGTLPIEEAFDKFCRGVSLIGPFWDHVLGYWQESLKMPDKILFLKYEEIKERSNTHVKRIAEFYGCPFLDEEEASGVVDEIVKLCSFNNLSNLEVNKSGKDWSGMAFNVLFRRGETQDWKRYLTPDMVDKLDRITEEKFHGSGLML</sequence>
<proteinExistence type="inferred from homology"/>
<name>A0ABD2YUG7_9GENT</name>
<evidence type="ECO:0000313" key="5">
    <source>
        <dbReference type="EMBL" id="KAL3510995.1"/>
    </source>
</evidence>
<dbReference type="InterPro" id="IPR000863">
    <property type="entry name" value="Sulfotransferase_dom"/>
</dbReference>
<evidence type="ECO:0000256" key="1">
    <source>
        <dbReference type="ARBA" id="ARBA00005771"/>
    </source>
</evidence>
<dbReference type="Pfam" id="PF00685">
    <property type="entry name" value="Sulfotransfer_1"/>
    <property type="match status" value="1"/>
</dbReference>
<protein>
    <recommendedName>
        <fullName evidence="3">Sulfotransferase</fullName>
        <ecNumber evidence="3">2.8.2.-</ecNumber>
    </recommendedName>
</protein>
<dbReference type="PANTHER" id="PTHR11783">
    <property type="entry name" value="SULFOTRANSFERASE SULT"/>
    <property type="match status" value="1"/>
</dbReference>
<accession>A0ABD2YUG7</accession>
<evidence type="ECO:0000256" key="2">
    <source>
        <dbReference type="ARBA" id="ARBA00022679"/>
    </source>
</evidence>
<dbReference type="Proteomes" id="UP001630127">
    <property type="component" value="Unassembled WGS sequence"/>
</dbReference>
<dbReference type="GO" id="GO:0016740">
    <property type="term" value="F:transferase activity"/>
    <property type="evidence" value="ECO:0007669"/>
    <property type="project" value="UniProtKB-KW"/>
</dbReference>
<keyword evidence="6" id="KW-1185">Reference proteome</keyword>
<dbReference type="AlphaFoldDB" id="A0ABD2YUG7"/>
<reference evidence="5 6" key="1">
    <citation type="submission" date="2024-11" db="EMBL/GenBank/DDBJ databases">
        <title>A near-complete genome assembly of Cinchona calisaya.</title>
        <authorList>
            <person name="Lian D.C."/>
            <person name="Zhao X.W."/>
            <person name="Wei L."/>
        </authorList>
    </citation>
    <scope>NUCLEOTIDE SEQUENCE [LARGE SCALE GENOMIC DNA]</scope>
    <source>
        <tissue evidence="5">Nenye</tissue>
    </source>
</reference>